<organism evidence="4 5">
    <name type="scientific">Geothermobacter hydrogeniphilus</name>
    <dbReference type="NCBI Taxonomy" id="1969733"/>
    <lineage>
        <taxon>Bacteria</taxon>
        <taxon>Pseudomonadati</taxon>
        <taxon>Thermodesulfobacteriota</taxon>
        <taxon>Desulfuromonadia</taxon>
        <taxon>Desulfuromonadales</taxon>
        <taxon>Geothermobacteraceae</taxon>
        <taxon>Geothermobacter</taxon>
    </lineage>
</organism>
<evidence type="ECO:0000256" key="1">
    <source>
        <dbReference type="ARBA" id="ARBA00022679"/>
    </source>
</evidence>
<dbReference type="PANTHER" id="PTHR43877">
    <property type="entry name" value="AMINOALKYLPHOSPHONATE N-ACETYLTRANSFERASE-RELATED-RELATED"/>
    <property type="match status" value="1"/>
</dbReference>
<dbReference type="InterPro" id="IPR050832">
    <property type="entry name" value="Bact_Acetyltransf"/>
</dbReference>
<comment type="caution">
    <text evidence="4">The sequence shown here is derived from an EMBL/GenBank/DDBJ whole genome shotgun (WGS) entry which is preliminary data.</text>
</comment>
<reference evidence="4 5" key="1">
    <citation type="journal article" date="2018" name="Genome Announc.">
        <title>Genome Sequence of Geothermobacter sp. HR-1 Iron Reducer from the Loihi Seamount.</title>
        <authorList>
            <person name="Smith H."/>
            <person name="Abuyen K."/>
            <person name="Tremblay J."/>
            <person name="Savalia P."/>
            <person name="Perez-Rodriguez I."/>
            <person name="Emerson D."/>
            <person name="Tully B."/>
            <person name="Amend J."/>
        </authorList>
    </citation>
    <scope>NUCLEOTIDE SEQUENCE [LARGE SCALE GENOMIC DNA]</scope>
    <source>
        <strain evidence="4 5">HR-1</strain>
    </source>
</reference>
<proteinExistence type="predicted"/>
<evidence type="ECO:0000256" key="2">
    <source>
        <dbReference type="ARBA" id="ARBA00023315"/>
    </source>
</evidence>
<keyword evidence="1 4" id="KW-0808">Transferase</keyword>
<evidence type="ECO:0000259" key="3">
    <source>
        <dbReference type="PROSITE" id="PS51186"/>
    </source>
</evidence>
<sequence length="147" mass="16079">MNIQTATRDDIPSLCRLLDHLFAQEAEFRPDRAAQQRGLEMIISDPALGSILVARREGEVIGMVNLLYTVSTALGQKVALLEDMVVLPGQRDGGTGSRLLRAALDHAAAQGCARITLLTDADNEAAQRFYRRHGFSLSPMVPLRLPL</sequence>
<name>A0A2K2H6S8_9BACT</name>
<dbReference type="SUPFAM" id="SSF55729">
    <property type="entry name" value="Acyl-CoA N-acyltransferases (Nat)"/>
    <property type="match status" value="1"/>
</dbReference>
<dbReference type="InterPro" id="IPR000182">
    <property type="entry name" value="GNAT_dom"/>
</dbReference>
<dbReference type="EMBL" id="PPFX01000045">
    <property type="protein sequence ID" value="PNU18959.1"/>
    <property type="molecule type" value="Genomic_DNA"/>
</dbReference>
<protein>
    <submittedName>
        <fullName evidence="4">GNAT family N-acetyltransferase</fullName>
    </submittedName>
</protein>
<dbReference type="PROSITE" id="PS51186">
    <property type="entry name" value="GNAT"/>
    <property type="match status" value="1"/>
</dbReference>
<keyword evidence="2" id="KW-0012">Acyltransferase</keyword>
<feature type="domain" description="N-acetyltransferase" evidence="3">
    <location>
        <begin position="1"/>
        <end position="147"/>
    </location>
</feature>
<evidence type="ECO:0000313" key="4">
    <source>
        <dbReference type="EMBL" id="PNU18959.1"/>
    </source>
</evidence>
<dbReference type="InterPro" id="IPR016181">
    <property type="entry name" value="Acyl_CoA_acyltransferase"/>
</dbReference>
<accession>A0A2K2H6S8</accession>
<dbReference type="Pfam" id="PF00583">
    <property type="entry name" value="Acetyltransf_1"/>
    <property type="match status" value="1"/>
</dbReference>
<dbReference type="Proteomes" id="UP000236340">
    <property type="component" value="Unassembled WGS sequence"/>
</dbReference>
<dbReference type="GO" id="GO:0016747">
    <property type="term" value="F:acyltransferase activity, transferring groups other than amino-acyl groups"/>
    <property type="evidence" value="ECO:0007669"/>
    <property type="project" value="InterPro"/>
</dbReference>
<evidence type="ECO:0000313" key="5">
    <source>
        <dbReference type="Proteomes" id="UP000236340"/>
    </source>
</evidence>
<dbReference type="AlphaFoldDB" id="A0A2K2H6S8"/>
<dbReference type="PANTHER" id="PTHR43877:SF2">
    <property type="entry name" value="AMINOALKYLPHOSPHONATE N-ACETYLTRANSFERASE-RELATED"/>
    <property type="match status" value="1"/>
</dbReference>
<gene>
    <name evidence="4" type="ORF">C2E25_15080</name>
</gene>
<dbReference type="Gene3D" id="3.40.630.30">
    <property type="match status" value="1"/>
</dbReference>
<dbReference type="CDD" id="cd04301">
    <property type="entry name" value="NAT_SF"/>
    <property type="match status" value="1"/>
</dbReference>